<organism evidence="7 8">
    <name type="scientific">Imperialibacter roseus</name>
    <dbReference type="NCBI Taxonomy" id="1324217"/>
    <lineage>
        <taxon>Bacteria</taxon>
        <taxon>Pseudomonadati</taxon>
        <taxon>Bacteroidota</taxon>
        <taxon>Cytophagia</taxon>
        <taxon>Cytophagales</taxon>
        <taxon>Flammeovirgaceae</taxon>
        <taxon>Imperialibacter</taxon>
    </lineage>
</organism>
<dbReference type="PANTHER" id="PTHR21237">
    <property type="entry name" value="GRPE PROTEIN"/>
    <property type="match status" value="1"/>
</dbReference>
<sequence length="192" mass="21543">MAKKNVEENKETIENSVEEQVLDGENANASEESTDNGSDVAEDEVTVLKRELEESKDKYLRLYSEFDNYRRRTAKERVELIKTAGEDVLAVLIPVVDDFERAKKSIDGQEIEASVKEGVDLIYNKLIKVLDQKGLKAMEVETGHEFNPELHEAVTQFPAPDDSLKGRVIDVVEKGYVLGDKVIRFAKVVTGA</sequence>
<accession>A0ABZ0IPZ1</accession>
<evidence type="ECO:0000256" key="2">
    <source>
        <dbReference type="ARBA" id="ARBA00023186"/>
    </source>
</evidence>
<dbReference type="Pfam" id="PF01025">
    <property type="entry name" value="GrpE"/>
    <property type="match status" value="1"/>
</dbReference>
<evidence type="ECO:0000313" key="8">
    <source>
        <dbReference type="Proteomes" id="UP001302349"/>
    </source>
</evidence>
<reference evidence="7 8" key="1">
    <citation type="journal article" date="2023" name="Microbiol. Resour. Announc.">
        <title>Complete Genome Sequence of Imperialibacter roseus strain P4T.</title>
        <authorList>
            <person name="Tizabi D.R."/>
            <person name="Bachvaroff T."/>
            <person name="Hill R.T."/>
        </authorList>
    </citation>
    <scope>NUCLEOTIDE SEQUENCE [LARGE SCALE GENOMIC DNA]</scope>
    <source>
        <strain evidence="7 8">P4T</strain>
    </source>
</reference>
<dbReference type="CDD" id="cd00446">
    <property type="entry name" value="GrpE"/>
    <property type="match status" value="1"/>
</dbReference>
<comment type="subunit">
    <text evidence="3">Homodimer.</text>
</comment>
<evidence type="ECO:0000256" key="3">
    <source>
        <dbReference type="HAMAP-Rule" id="MF_01151"/>
    </source>
</evidence>
<comment type="subcellular location">
    <subcellularLocation>
        <location evidence="3">Cytoplasm</location>
    </subcellularLocation>
</comment>
<feature type="region of interest" description="Disordered" evidence="6">
    <location>
        <begin position="1"/>
        <end position="43"/>
    </location>
</feature>
<feature type="compositionally biased region" description="Basic and acidic residues" evidence="6">
    <location>
        <begin position="1"/>
        <end position="13"/>
    </location>
</feature>
<keyword evidence="8" id="KW-1185">Reference proteome</keyword>
<keyword evidence="3" id="KW-0963">Cytoplasm</keyword>
<evidence type="ECO:0000256" key="1">
    <source>
        <dbReference type="ARBA" id="ARBA00009054"/>
    </source>
</evidence>
<dbReference type="RefSeq" id="WP_317489468.1">
    <property type="nucleotide sequence ID" value="NZ_CP136051.1"/>
</dbReference>
<dbReference type="Gene3D" id="2.30.22.10">
    <property type="entry name" value="Head domain of nucleotide exchange factor GrpE"/>
    <property type="match status" value="1"/>
</dbReference>
<dbReference type="PROSITE" id="PS01071">
    <property type="entry name" value="GRPE"/>
    <property type="match status" value="1"/>
</dbReference>
<evidence type="ECO:0000256" key="4">
    <source>
        <dbReference type="RuleBase" id="RU000639"/>
    </source>
</evidence>
<dbReference type="EMBL" id="CP136051">
    <property type="protein sequence ID" value="WOK06766.1"/>
    <property type="molecule type" value="Genomic_DNA"/>
</dbReference>
<dbReference type="InterPro" id="IPR000740">
    <property type="entry name" value="GrpE"/>
</dbReference>
<gene>
    <name evidence="3" type="primary">grpE</name>
    <name evidence="7" type="ORF">RT717_27230</name>
</gene>
<evidence type="ECO:0000256" key="5">
    <source>
        <dbReference type="RuleBase" id="RU004478"/>
    </source>
</evidence>
<comment type="function">
    <text evidence="3 4">Participates actively in the response to hyperosmotic and heat shock by preventing the aggregation of stress-denatured proteins, in association with DnaK and GrpE. It is the nucleotide exchange factor for DnaK and may function as a thermosensor. Unfolded proteins bind initially to DnaJ; upon interaction with the DnaJ-bound protein, DnaK hydrolyzes its bound ATP, resulting in the formation of a stable complex. GrpE releases ADP from DnaK; ATP binding to DnaK triggers the release of the substrate protein, thus completing the reaction cycle. Several rounds of ATP-dependent interactions between DnaJ, DnaK and GrpE are required for fully efficient folding.</text>
</comment>
<proteinExistence type="inferred from homology"/>
<comment type="similarity">
    <text evidence="1 3 5">Belongs to the GrpE family.</text>
</comment>
<evidence type="ECO:0000256" key="6">
    <source>
        <dbReference type="SAM" id="MobiDB-lite"/>
    </source>
</evidence>
<feature type="compositionally biased region" description="Polar residues" evidence="6">
    <location>
        <begin position="27"/>
        <end position="37"/>
    </location>
</feature>
<dbReference type="PRINTS" id="PR00773">
    <property type="entry name" value="GRPEPROTEIN"/>
</dbReference>
<protein>
    <recommendedName>
        <fullName evidence="3 4">Protein GrpE</fullName>
    </recommendedName>
    <alternativeName>
        <fullName evidence="3">HSP-70 cofactor</fullName>
    </alternativeName>
</protein>
<dbReference type="SUPFAM" id="SSF58014">
    <property type="entry name" value="Coiled-coil domain of nucleotide exchange factor GrpE"/>
    <property type="match status" value="1"/>
</dbReference>
<evidence type="ECO:0000313" key="7">
    <source>
        <dbReference type="EMBL" id="WOK06766.1"/>
    </source>
</evidence>
<dbReference type="SUPFAM" id="SSF51064">
    <property type="entry name" value="Head domain of nucleotide exchange factor GrpE"/>
    <property type="match status" value="1"/>
</dbReference>
<dbReference type="InterPro" id="IPR013805">
    <property type="entry name" value="GrpE_CC"/>
</dbReference>
<keyword evidence="3 4" id="KW-0346">Stress response</keyword>
<dbReference type="PANTHER" id="PTHR21237:SF23">
    <property type="entry name" value="GRPE PROTEIN HOMOLOG, MITOCHONDRIAL"/>
    <property type="match status" value="1"/>
</dbReference>
<name>A0ABZ0IPZ1_9BACT</name>
<dbReference type="Proteomes" id="UP001302349">
    <property type="component" value="Chromosome"/>
</dbReference>
<dbReference type="HAMAP" id="MF_01151">
    <property type="entry name" value="GrpE"/>
    <property type="match status" value="1"/>
</dbReference>
<dbReference type="InterPro" id="IPR009012">
    <property type="entry name" value="GrpE_head"/>
</dbReference>
<keyword evidence="2 3" id="KW-0143">Chaperone</keyword>
<dbReference type="Gene3D" id="3.90.20.20">
    <property type="match status" value="1"/>
</dbReference>